<dbReference type="Proteomes" id="UP000398389">
    <property type="component" value="Unassembled WGS sequence"/>
</dbReference>
<name>A0A5E8B4A0_9ASCO</name>
<evidence type="ECO:0000313" key="3">
    <source>
        <dbReference type="Proteomes" id="UP000398389"/>
    </source>
</evidence>
<dbReference type="RefSeq" id="XP_031851763.1">
    <property type="nucleotide sequence ID" value="XM_031995872.1"/>
</dbReference>
<reference evidence="2 3" key="1">
    <citation type="submission" date="2019-09" db="EMBL/GenBank/DDBJ databases">
        <authorList>
            <person name="Brejova B."/>
        </authorList>
    </citation>
    <scope>NUCLEOTIDE SEQUENCE [LARGE SCALE GENOMIC DNA]</scope>
</reference>
<evidence type="ECO:0000256" key="1">
    <source>
        <dbReference type="SAM" id="Coils"/>
    </source>
</evidence>
<feature type="coiled-coil region" evidence="1">
    <location>
        <begin position="82"/>
        <end position="109"/>
    </location>
</feature>
<keyword evidence="3" id="KW-1185">Reference proteome</keyword>
<dbReference type="EMBL" id="CABVLU010000001">
    <property type="protein sequence ID" value="VVT46308.1"/>
    <property type="molecule type" value="Genomic_DNA"/>
</dbReference>
<protein>
    <submittedName>
        <fullName evidence="2">Uncharacterized protein</fullName>
    </submittedName>
</protein>
<proteinExistence type="predicted"/>
<keyword evidence="1" id="KW-0175">Coiled coil</keyword>
<sequence>MAACAKAFKITENESMTLSDVLKGLAAAQTKTENDEKPLSEILKDMLSALKQALALSTQNQSRLKTLKAKVIREDPDNLELLDGLDHKIEAEKEKINIYQEKIKFIESEHKRLFLNEIFKRSDGEVEEMKVASPNSSPRLQLKEDIEKLKRNVIDCPKCL</sequence>
<dbReference type="AlphaFoldDB" id="A0A5E8B4A0"/>
<organism evidence="2 3">
    <name type="scientific">Magnusiomyces paraingens</name>
    <dbReference type="NCBI Taxonomy" id="2606893"/>
    <lineage>
        <taxon>Eukaryota</taxon>
        <taxon>Fungi</taxon>
        <taxon>Dikarya</taxon>
        <taxon>Ascomycota</taxon>
        <taxon>Saccharomycotina</taxon>
        <taxon>Dipodascomycetes</taxon>
        <taxon>Dipodascales</taxon>
        <taxon>Dipodascaceae</taxon>
        <taxon>Magnusiomyces</taxon>
    </lineage>
</organism>
<accession>A0A5E8B4A0</accession>
<dbReference type="GeneID" id="43579972"/>
<evidence type="ECO:0000313" key="2">
    <source>
        <dbReference type="EMBL" id="VVT46308.1"/>
    </source>
</evidence>
<gene>
    <name evidence="2" type="ORF">SAPINGB_P001149</name>
</gene>